<feature type="non-terminal residue" evidence="1">
    <location>
        <position position="1"/>
    </location>
</feature>
<gene>
    <name evidence="1" type="ORF">MNBD_CHLOROFLEXI01-4899</name>
</gene>
<evidence type="ECO:0000313" key="1">
    <source>
        <dbReference type="EMBL" id="VAW31095.1"/>
    </source>
</evidence>
<protein>
    <submittedName>
        <fullName evidence="1">Uncharacterized protein</fullName>
    </submittedName>
</protein>
<sequence>TRLEWAKKYERDPDLLEKYEMEVLPALSVANVRELLRATMPLPQLSPQKAAALVIKHLDNRARSRKSRLRKALGT</sequence>
<reference evidence="1" key="1">
    <citation type="submission" date="2018-06" db="EMBL/GenBank/DDBJ databases">
        <authorList>
            <person name="Zhirakovskaya E."/>
        </authorList>
    </citation>
    <scope>NUCLEOTIDE SEQUENCE</scope>
</reference>
<proteinExistence type="predicted"/>
<name>A0A3B0UJ94_9ZZZZ</name>
<organism evidence="1">
    <name type="scientific">hydrothermal vent metagenome</name>
    <dbReference type="NCBI Taxonomy" id="652676"/>
    <lineage>
        <taxon>unclassified sequences</taxon>
        <taxon>metagenomes</taxon>
        <taxon>ecological metagenomes</taxon>
    </lineage>
</organism>
<dbReference type="EMBL" id="UOEU01000155">
    <property type="protein sequence ID" value="VAW31095.1"/>
    <property type="molecule type" value="Genomic_DNA"/>
</dbReference>
<accession>A0A3B0UJ94</accession>
<dbReference type="AlphaFoldDB" id="A0A3B0UJ94"/>